<protein>
    <recommendedName>
        <fullName evidence="2">F-box domain-containing protein</fullName>
    </recommendedName>
</protein>
<evidence type="ECO:0000313" key="3">
    <source>
        <dbReference type="EMBL" id="KAK6339815.1"/>
    </source>
</evidence>
<organism evidence="3 4">
    <name type="scientific">Orbilia javanica</name>
    <dbReference type="NCBI Taxonomy" id="47235"/>
    <lineage>
        <taxon>Eukaryota</taxon>
        <taxon>Fungi</taxon>
        <taxon>Dikarya</taxon>
        <taxon>Ascomycota</taxon>
        <taxon>Pezizomycotina</taxon>
        <taxon>Orbiliomycetes</taxon>
        <taxon>Orbiliales</taxon>
        <taxon>Orbiliaceae</taxon>
        <taxon>Orbilia</taxon>
    </lineage>
</organism>
<feature type="transmembrane region" description="Helical" evidence="1">
    <location>
        <begin position="267"/>
        <end position="289"/>
    </location>
</feature>
<evidence type="ECO:0000256" key="1">
    <source>
        <dbReference type="SAM" id="Phobius"/>
    </source>
</evidence>
<dbReference type="CDD" id="cd09917">
    <property type="entry name" value="F-box_SF"/>
    <property type="match status" value="1"/>
</dbReference>
<accession>A0AAN8RGF3</accession>
<keyword evidence="1" id="KW-0472">Membrane</keyword>
<feature type="domain" description="F-box" evidence="2">
    <location>
        <begin position="27"/>
        <end position="66"/>
    </location>
</feature>
<dbReference type="InterPro" id="IPR001810">
    <property type="entry name" value="F-box_dom"/>
</dbReference>
<reference evidence="3 4" key="1">
    <citation type="submission" date="2019-10" db="EMBL/GenBank/DDBJ databases">
        <authorList>
            <person name="Palmer J.M."/>
        </authorList>
    </citation>
    <scope>NUCLEOTIDE SEQUENCE [LARGE SCALE GENOMIC DNA]</scope>
    <source>
        <strain evidence="3 4">TWF718</strain>
    </source>
</reference>
<dbReference type="EMBL" id="JAVHNR010000006">
    <property type="protein sequence ID" value="KAK6339815.1"/>
    <property type="molecule type" value="Genomic_DNA"/>
</dbReference>
<dbReference type="AlphaFoldDB" id="A0AAN8RGF3"/>
<dbReference type="Pfam" id="PF00646">
    <property type="entry name" value="F-box"/>
    <property type="match status" value="1"/>
</dbReference>
<comment type="caution">
    <text evidence="3">The sequence shown here is derived from an EMBL/GenBank/DDBJ whole genome shotgun (WGS) entry which is preliminary data.</text>
</comment>
<keyword evidence="1" id="KW-1133">Transmembrane helix</keyword>
<keyword evidence="1" id="KW-0812">Transmembrane</keyword>
<dbReference type="Proteomes" id="UP001313282">
    <property type="component" value="Unassembled WGS sequence"/>
</dbReference>
<keyword evidence="4" id="KW-1185">Reference proteome</keyword>
<dbReference type="SMART" id="SM00256">
    <property type="entry name" value="FBOX"/>
    <property type="match status" value="1"/>
</dbReference>
<dbReference type="SUPFAM" id="SSF81383">
    <property type="entry name" value="F-box domain"/>
    <property type="match status" value="1"/>
</dbReference>
<name>A0AAN8RGF3_9PEZI</name>
<dbReference type="InterPro" id="IPR036047">
    <property type="entry name" value="F-box-like_dom_sf"/>
</dbReference>
<gene>
    <name evidence="3" type="ORF">TWF718_009205</name>
</gene>
<evidence type="ECO:0000259" key="2">
    <source>
        <dbReference type="SMART" id="SM00256"/>
    </source>
</evidence>
<evidence type="ECO:0000313" key="4">
    <source>
        <dbReference type="Proteomes" id="UP001313282"/>
    </source>
</evidence>
<sequence>MLSPRGWPFKVRHGYDDTSATSKVLSLPELFEKVLQFVTTEDINKFRRVSKTWRLFIDTSPRLSTIAFRNPRLFTEKDGRGEQREVPDFCEGYLKFLERRMLEGIRTIEIENSRGNSGFGEFKQFQKVAGSNVSLSSDLQITQRASPLAHLVFYGYGSTEWQGKANAFVQSRPGDKIRIDGHQYYGYYRQLDNIHGVRCNDVFQAIIATINAFYSFQEEFFVTSISIQTRKPGVLPDFEGPTNFERERVLWDCHWFKPRSDGNLPTAFLIILIPVMIVIEGVGQIRGVVDSIKIF</sequence>
<proteinExistence type="predicted"/>